<dbReference type="PANTHER" id="PTHR48022:SF37">
    <property type="entry name" value="MAJOR FACILITATOR SUPERFAMILY (MFS) PROFILE DOMAIN-CONTAINING PROTEIN-RELATED"/>
    <property type="match status" value="1"/>
</dbReference>
<feature type="transmembrane region" description="Helical" evidence="8">
    <location>
        <begin position="368"/>
        <end position="391"/>
    </location>
</feature>
<comment type="subcellular location">
    <subcellularLocation>
        <location evidence="1">Membrane</location>
        <topology evidence="1">Multi-pass membrane protein</topology>
    </subcellularLocation>
</comment>
<feature type="transmembrane region" description="Helical" evidence="8">
    <location>
        <begin position="303"/>
        <end position="320"/>
    </location>
</feature>
<dbReference type="PROSITE" id="PS00217">
    <property type="entry name" value="SUGAR_TRANSPORT_2"/>
    <property type="match status" value="1"/>
</dbReference>
<dbReference type="GO" id="GO:0005351">
    <property type="term" value="F:carbohydrate:proton symporter activity"/>
    <property type="evidence" value="ECO:0007669"/>
    <property type="project" value="TreeGrafter"/>
</dbReference>
<evidence type="ECO:0000313" key="11">
    <source>
        <dbReference type="Proteomes" id="UP000824998"/>
    </source>
</evidence>
<protein>
    <submittedName>
        <fullName evidence="10">MFS sugar transporter-like protein</fullName>
    </submittedName>
</protein>
<sequence>MALSPKLYQFLVGVFASMGSVLFGYDLGVIAEVIASETFKEFFHNPNPTKTGIVVSFFTGGAFCGAGLAGPCGDRFGRRWTIAVGCIIFLIGGAFQTGAQNLEYMWAGRWLAGLGVGFLVMIIPLYQAEIAHPSIRGTITSLQQFMLGIGAFIAGWISYGTYVGIKHSTAQWRIPLAIQMVPAVILGALIFTFPESPRWLIDHGRPDEGLRTLARLHAHGDENDAWVRAEFDQIQDSITFEHENEAKSYLELFTNRSSFRRLLIACALQASIQMTGVSAIQYYSVKIYGQIGIEGGDALKYQAINNIIALVGEAFCVLFVDRFGRRWPLISGNLFNMVTFLVACVLIAKFPPAAEGATSGINTGASWGFIISTWAYNFSFSATCGPLSWVIPAEIFDTKTRSMGVSIATMVSFAFNTMIGQITDIAMTNLGYQYYFLFIICNFTNAVFFWLFLPETKNLPLEEMNYLFTHAPYLVPFTDRNDYRANYAGELERRALEIQEKGEVVEHVH</sequence>
<dbReference type="FunFam" id="1.20.1250.20:FF:000090">
    <property type="entry name" value="MFS sugar transporter, putative"/>
    <property type="match status" value="1"/>
</dbReference>
<proteinExistence type="inferred from homology"/>
<evidence type="ECO:0000256" key="5">
    <source>
        <dbReference type="ARBA" id="ARBA00022989"/>
    </source>
</evidence>
<dbReference type="Proteomes" id="UP000824998">
    <property type="component" value="Unassembled WGS sequence"/>
</dbReference>
<feature type="transmembrane region" description="Helical" evidence="8">
    <location>
        <begin position="80"/>
        <end position="98"/>
    </location>
</feature>
<evidence type="ECO:0000313" key="10">
    <source>
        <dbReference type="EMBL" id="KAG9231415.1"/>
    </source>
</evidence>
<keyword evidence="11" id="KW-1185">Reference proteome</keyword>
<organism evidence="10 11">
    <name type="scientific">Amylocarpus encephaloides</name>
    <dbReference type="NCBI Taxonomy" id="45428"/>
    <lineage>
        <taxon>Eukaryota</taxon>
        <taxon>Fungi</taxon>
        <taxon>Dikarya</taxon>
        <taxon>Ascomycota</taxon>
        <taxon>Pezizomycotina</taxon>
        <taxon>Leotiomycetes</taxon>
        <taxon>Helotiales</taxon>
        <taxon>Helotiales incertae sedis</taxon>
        <taxon>Amylocarpus</taxon>
    </lineage>
</organism>
<dbReference type="Gene3D" id="1.20.1250.20">
    <property type="entry name" value="MFS general substrate transporter like domains"/>
    <property type="match status" value="1"/>
</dbReference>
<dbReference type="PANTHER" id="PTHR48022">
    <property type="entry name" value="PLASTIDIC GLUCOSE TRANSPORTER 4"/>
    <property type="match status" value="1"/>
</dbReference>
<name>A0A9P7YCZ1_9HELO</name>
<dbReference type="Pfam" id="PF00083">
    <property type="entry name" value="Sugar_tr"/>
    <property type="match status" value="1"/>
</dbReference>
<evidence type="ECO:0000256" key="8">
    <source>
        <dbReference type="SAM" id="Phobius"/>
    </source>
</evidence>
<evidence type="ECO:0000256" key="4">
    <source>
        <dbReference type="ARBA" id="ARBA00022692"/>
    </source>
</evidence>
<dbReference type="PRINTS" id="PR00171">
    <property type="entry name" value="SUGRTRNSPORT"/>
</dbReference>
<keyword evidence="10" id="KW-0762">Sugar transport</keyword>
<keyword evidence="5 8" id="KW-1133">Transmembrane helix</keyword>
<feature type="transmembrane region" description="Helical" evidence="8">
    <location>
        <begin position="327"/>
        <end position="348"/>
    </location>
</feature>
<gene>
    <name evidence="10" type="ORF">BJ875DRAFT_487033</name>
</gene>
<evidence type="ECO:0000256" key="6">
    <source>
        <dbReference type="ARBA" id="ARBA00023136"/>
    </source>
</evidence>
<dbReference type="SUPFAM" id="SSF103473">
    <property type="entry name" value="MFS general substrate transporter"/>
    <property type="match status" value="1"/>
</dbReference>
<evidence type="ECO:0000259" key="9">
    <source>
        <dbReference type="PROSITE" id="PS50850"/>
    </source>
</evidence>
<accession>A0A9P7YCZ1</accession>
<dbReference type="PROSITE" id="PS50850">
    <property type="entry name" value="MFS"/>
    <property type="match status" value="1"/>
</dbReference>
<feature type="transmembrane region" description="Helical" evidence="8">
    <location>
        <begin position="434"/>
        <end position="453"/>
    </location>
</feature>
<dbReference type="InterPro" id="IPR050360">
    <property type="entry name" value="MFS_Sugar_Transporters"/>
</dbReference>
<dbReference type="EMBL" id="MU251603">
    <property type="protein sequence ID" value="KAG9231415.1"/>
    <property type="molecule type" value="Genomic_DNA"/>
</dbReference>
<dbReference type="InterPro" id="IPR003663">
    <property type="entry name" value="Sugar/inositol_transpt"/>
</dbReference>
<dbReference type="GO" id="GO:0016020">
    <property type="term" value="C:membrane"/>
    <property type="evidence" value="ECO:0007669"/>
    <property type="project" value="UniProtKB-SubCell"/>
</dbReference>
<feature type="transmembrane region" description="Helical" evidence="8">
    <location>
        <begin position="51"/>
        <end position="68"/>
    </location>
</feature>
<dbReference type="InterPro" id="IPR005829">
    <property type="entry name" value="Sugar_transporter_CS"/>
</dbReference>
<evidence type="ECO:0000256" key="7">
    <source>
        <dbReference type="RuleBase" id="RU003346"/>
    </source>
</evidence>
<dbReference type="OrthoDB" id="6612291at2759"/>
<feature type="domain" description="Major facilitator superfamily (MFS) profile" evidence="9">
    <location>
        <begin position="12"/>
        <end position="457"/>
    </location>
</feature>
<evidence type="ECO:0000256" key="2">
    <source>
        <dbReference type="ARBA" id="ARBA00010992"/>
    </source>
</evidence>
<dbReference type="InterPro" id="IPR020846">
    <property type="entry name" value="MFS_dom"/>
</dbReference>
<keyword evidence="4 8" id="KW-0812">Transmembrane</keyword>
<reference evidence="10" key="1">
    <citation type="journal article" date="2021" name="IMA Fungus">
        <title>Genomic characterization of three marine fungi, including Emericellopsis atlantica sp. nov. with signatures of a generalist lifestyle and marine biomass degradation.</title>
        <authorList>
            <person name="Hagestad O.C."/>
            <person name="Hou L."/>
            <person name="Andersen J.H."/>
            <person name="Hansen E.H."/>
            <person name="Altermark B."/>
            <person name="Li C."/>
            <person name="Kuhnert E."/>
            <person name="Cox R.J."/>
            <person name="Crous P.W."/>
            <person name="Spatafora J.W."/>
            <person name="Lail K."/>
            <person name="Amirebrahimi M."/>
            <person name="Lipzen A."/>
            <person name="Pangilinan J."/>
            <person name="Andreopoulos W."/>
            <person name="Hayes R.D."/>
            <person name="Ng V."/>
            <person name="Grigoriev I.V."/>
            <person name="Jackson S.A."/>
            <person name="Sutton T.D.S."/>
            <person name="Dobson A.D.W."/>
            <person name="Rama T."/>
        </authorList>
    </citation>
    <scope>NUCLEOTIDE SEQUENCE</scope>
    <source>
        <strain evidence="10">TRa018bII</strain>
    </source>
</reference>
<dbReference type="AlphaFoldDB" id="A0A9P7YCZ1"/>
<feature type="transmembrane region" description="Helical" evidence="8">
    <location>
        <begin position="145"/>
        <end position="162"/>
    </location>
</feature>
<keyword evidence="6 8" id="KW-0472">Membrane</keyword>
<keyword evidence="3 7" id="KW-0813">Transport</keyword>
<dbReference type="InterPro" id="IPR005828">
    <property type="entry name" value="MFS_sugar_transport-like"/>
</dbReference>
<feature type="transmembrane region" description="Helical" evidence="8">
    <location>
        <begin position="104"/>
        <end position="125"/>
    </location>
</feature>
<feature type="transmembrane region" description="Helical" evidence="8">
    <location>
        <begin position="403"/>
        <end position="422"/>
    </location>
</feature>
<feature type="transmembrane region" description="Helical" evidence="8">
    <location>
        <begin position="7"/>
        <end position="31"/>
    </location>
</feature>
<comment type="caution">
    <text evidence="10">The sequence shown here is derived from an EMBL/GenBank/DDBJ whole genome shotgun (WGS) entry which is preliminary data.</text>
</comment>
<feature type="transmembrane region" description="Helical" evidence="8">
    <location>
        <begin position="174"/>
        <end position="193"/>
    </location>
</feature>
<evidence type="ECO:0000256" key="3">
    <source>
        <dbReference type="ARBA" id="ARBA00022448"/>
    </source>
</evidence>
<comment type="similarity">
    <text evidence="2 7">Belongs to the major facilitator superfamily. Sugar transporter (TC 2.A.1.1) family.</text>
</comment>
<dbReference type="NCBIfam" id="TIGR00879">
    <property type="entry name" value="SP"/>
    <property type="match status" value="1"/>
</dbReference>
<dbReference type="InterPro" id="IPR036259">
    <property type="entry name" value="MFS_trans_sf"/>
</dbReference>
<evidence type="ECO:0000256" key="1">
    <source>
        <dbReference type="ARBA" id="ARBA00004141"/>
    </source>
</evidence>